<comment type="caution">
    <text evidence="1">The sequence shown here is derived from an EMBL/GenBank/DDBJ whole genome shotgun (WGS) entry which is preliminary data.</text>
</comment>
<accession>A0ACC1NCX0</accession>
<evidence type="ECO:0000313" key="2">
    <source>
        <dbReference type="Proteomes" id="UP001143910"/>
    </source>
</evidence>
<dbReference type="Proteomes" id="UP001143910">
    <property type="component" value="Unassembled WGS sequence"/>
</dbReference>
<gene>
    <name evidence="1" type="ORF">NQ176_g4540</name>
</gene>
<organism evidence="1 2">
    <name type="scientific">Zarea fungicola</name>
    <dbReference type="NCBI Taxonomy" id="93591"/>
    <lineage>
        <taxon>Eukaryota</taxon>
        <taxon>Fungi</taxon>
        <taxon>Dikarya</taxon>
        <taxon>Ascomycota</taxon>
        <taxon>Pezizomycotina</taxon>
        <taxon>Sordariomycetes</taxon>
        <taxon>Hypocreomycetidae</taxon>
        <taxon>Hypocreales</taxon>
        <taxon>Cordycipitaceae</taxon>
        <taxon>Zarea</taxon>
    </lineage>
</organism>
<reference evidence="1" key="1">
    <citation type="submission" date="2022-08" db="EMBL/GenBank/DDBJ databases">
        <title>Genome Sequence of Lecanicillium fungicola.</title>
        <authorList>
            <person name="Buettner E."/>
        </authorList>
    </citation>
    <scope>NUCLEOTIDE SEQUENCE</scope>
    <source>
        <strain evidence="1">Babe33</strain>
    </source>
</reference>
<keyword evidence="2" id="KW-1185">Reference proteome</keyword>
<evidence type="ECO:0000313" key="1">
    <source>
        <dbReference type="EMBL" id="KAJ2977145.1"/>
    </source>
</evidence>
<protein>
    <submittedName>
        <fullName evidence="1">Uncharacterized protein</fullName>
    </submittedName>
</protein>
<proteinExistence type="predicted"/>
<name>A0ACC1NCX0_9HYPO</name>
<dbReference type="EMBL" id="JANJQO010000501">
    <property type="protein sequence ID" value="KAJ2977145.1"/>
    <property type="molecule type" value="Genomic_DNA"/>
</dbReference>
<sequence>METKIKDELRGTDYEASSLRLLTGGNTNFIYHVQLRKPLPDGTTDVVVKHGEGFVALTPDWKIGTFRCQIEEESLRLVARLPPLVTPTCEVRTPTMFYFNPETNTQIQEYLPHAMNLKDYARTNLASPSSEAVKPQCLDLGRSLGQWLRSLHNWSSQPANTEIRELAAKNKDLQKLKKVYNYDGMLRMVARYPSLLLECKDELQKVVDMATAEIQDDTSLQVIHGDFWTGNILLPDAPINNGDQLRLRVVDWEMTQLGVRPEDMGQLIAELWELKLYKDIDAGLWIIEGFVQGYGKVDNDFLFRALIHVGAHLISIGADTPGWGTPEQAEAVAKAGRDVLLKAWQKDLKGFSGHDLGFYLPKAIISEITPAFIKFAEDTISPQIKEWCLNAERQQPFVEKHTVWGARHDVDRLVTSEGWRSLRKWGAEEGTVAIGYEEQYGKYKRIVQQAKFVPCRFAESDTAGF</sequence>